<dbReference type="InterPro" id="IPR004090">
    <property type="entry name" value="Chemotax_Me-accpt_rcpt"/>
</dbReference>
<sequence>MWHIRNFLYLMITATIVIKANYLECEIRKEVTMLTSKNKTMIIFSGIGVVLTFAIHMIHQTFTVAAMHGETSTHMGHSPLLYAYLAVPLLLFLISLSLYKVNTQHKALPWLISVLFTFISLAMIVNGGGMVVYHFSIFLVVALIAFYDRVDVIALMTGIFALFHLGAMFAGTEMLYGSSEYTWFMFALHAFYLVLTSAGTSYQISIRNKYVRELEKENQNKQQKLKQMFVKMDSIAGSVYETADTLNSESQQASVSFNEITRLLSHQNNDSERQAAEAEKNGIYISEIQAAVEQISKSIEVVASQAMETTSSTSTGKDSLQHVSSMMNDTKTALGETNEIVHMLSSRSHEIGSITEEIAAITASTNLLALNASIEAARAGEHGKGFSVVAEEVRRLASQSELATQRIFTIVESIQKEIESAGLTSMQGVEKMEDSQAFLTQTITAFDDILKKSQEVELQTTDISASSQQLLASVQSVSETYKELLAFTQSSKGQNQHILQASNGQYEAIERMVSQVSTLRKMTESLNDLLSDANLDKPDEETSSPDLKLVG</sequence>
<accession>A0A5D4KEA5</accession>
<evidence type="ECO:0000313" key="8">
    <source>
        <dbReference type="Proteomes" id="UP000323317"/>
    </source>
</evidence>
<dbReference type="GO" id="GO:0007165">
    <property type="term" value="P:signal transduction"/>
    <property type="evidence" value="ECO:0007669"/>
    <property type="project" value="UniProtKB-KW"/>
</dbReference>
<feature type="transmembrane region" description="Helical" evidence="5">
    <location>
        <begin position="152"/>
        <end position="171"/>
    </location>
</feature>
<reference evidence="7 8" key="1">
    <citation type="submission" date="2019-08" db="EMBL/GenBank/DDBJ databases">
        <title>Bacillus genomes from the desert of Cuatro Cienegas, Coahuila.</title>
        <authorList>
            <person name="Olmedo-Alvarez G."/>
        </authorList>
    </citation>
    <scope>NUCLEOTIDE SEQUENCE [LARGE SCALE GENOMIC DNA]</scope>
    <source>
        <strain evidence="7 8">CH40_1T</strain>
    </source>
</reference>
<dbReference type="CDD" id="cd11386">
    <property type="entry name" value="MCP_signal"/>
    <property type="match status" value="1"/>
</dbReference>
<comment type="similarity">
    <text evidence="2">Belongs to the methyl-accepting chemotaxis (MCP) protein family.</text>
</comment>
<dbReference type="InterPro" id="IPR004089">
    <property type="entry name" value="MCPsignal_dom"/>
</dbReference>
<dbReference type="SMART" id="SM00283">
    <property type="entry name" value="MA"/>
    <property type="match status" value="1"/>
</dbReference>
<dbReference type="GO" id="GO:0016020">
    <property type="term" value="C:membrane"/>
    <property type="evidence" value="ECO:0007669"/>
    <property type="project" value="InterPro"/>
</dbReference>
<dbReference type="PROSITE" id="PS50111">
    <property type="entry name" value="CHEMOTAXIS_TRANSDUC_2"/>
    <property type="match status" value="1"/>
</dbReference>
<keyword evidence="5" id="KW-1133">Transmembrane helix</keyword>
<gene>
    <name evidence="7" type="ORF">FZC79_13775</name>
</gene>
<dbReference type="Pfam" id="PF00015">
    <property type="entry name" value="MCPsignal"/>
    <property type="match status" value="1"/>
</dbReference>
<organism evidence="7 8">
    <name type="scientific">Rossellomorea vietnamensis</name>
    <dbReference type="NCBI Taxonomy" id="218284"/>
    <lineage>
        <taxon>Bacteria</taxon>
        <taxon>Bacillati</taxon>
        <taxon>Bacillota</taxon>
        <taxon>Bacilli</taxon>
        <taxon>Bacillales</taxon>
        <taxon>Bacillaceae</taxon>
        <taxon>Rossellomorea</taxon>
    </lineage>
</organism>
<dbReference type="GO" id="GO:0004888">
    <property type="term" value="F:transmembrane signaling receptor activity"/>
    <property type="evidence" value="ECO:0007669"/>
    <property type="project" value="InterPro"/>
</dbReference>
<dbReference type="AlphaFoldDB" id="A0A5D4KEA5"/>
<keyword evidence="1 3" id="KW-0807">Transducer</keyword>
<comment type="caution">
    <text evidence="7">The sequence shown here is derived from an EMBL/GenBank/DDBJ whole genome shotgun (WGS) entry which is preliminary data.</text>
</comment>
<dbReference type="Proteomes" id="UP000323317">
    <property type="component" value="Unassembled WGS sequence"/>
</dbReference>
<feature type="transmembrane region" description="Helical" evidence="5">
    <location>
        <begin position="42"/>
        <end position="62"/>
    </location>
</feature>
<feature type="domain" description="Methyl-accepting transducer" evidence="6">
    <location>
        <begin position="249"/>
        <end position="485"/>
    </location>
</feature>
<evidence type="ECO:0000256" key="1">
    <source>
        <dbReference type="ARBA" id="ARBA00023224"/>
    </source>
</evidence>
<dbReference type="PANTHER" id="PTHR32089:SF112">
    <property type="entry name" value="LYSOZYME-LIKE PROTEIN-RELATED"/>
    <property type="match status" value="1"/>
</dbReference>
<evidence type="ECO:0000256" key="4">
    <source>
        <dbReference type="SAM" id="MobiDB-lite"/>
    </source>
</evidence>
<evidence type="ECO:0000313" key="7">
    <source>
        <dbReference type="EMBL" id="TYR74543.1"/>
    </source>
</evidence>
<dbReference type="Gene3D" id="1.10.287.950">
    <property type="entry name" value="Methyl-accepting chemotaxis protein"/>
    <property type="match status" value="1"/>
</dbReference>
<dbReference type="GO" id="GO:0006935">
    <property type="term" value="P:chemotaxis"/>
    <property type="evidence" value="ECO:0007669"/>
    <property type="project" value="InterPro"/>
</dbReference>
<dbReference type="PRINTS" id="PR00260">
    <property type="entry name" value="CHEMTRNSDUCR"/>
</dbReference>
<feature type="transmembrane region" description="Helical" evidence="5">
    <location>
        <begin position="108"/>
        <end position="125"/>
    </location>
</feature>
<dbReference type="SUPFAM" id="SSF58104">
    <property type="entry name" value="Methyl-accepting chemotaxis protein (MCP) signaling domain"/>
    <property type="match status" value="1"/>
</dbReference>
<keyword evidence="5" id="KW-0812">Transmembrane</keyword>
<evidence type="ECO:0000259" key="6">
    <source>
        <dbReference type="PROSITE" id="PS50111"/>
    </source>
</evidence>
<feature type="region of interest" description="Disordered" evidence="4">
    <location>
        <begin position="532"/>
        <end position="551"/>
    </location>
</feature>
<proteinExistence type="inferred from homology"/>
<dbReference type="EMBL" id="VTEH01000011">
    <property type="protein sequence ID" value="TYR74543.1"/>
    <property type="molecule type" value="Genomic_DNA"/>
</dbReference>
<evidence type="ECO:0000256" key="3">
    <source>
        <dbReference type="PROSITE-ProRule" id="PRU00284"/>
    </source>
</evidence>
<protein>
    <recommendedName>
        <fullName evidence="6">Methyl-accepting transducer domain-containing protein</fullName>
    </recommendedName>
</protein>
<evidence type="ECO:0000256" key="2">
    <source>
        <dbReference type="ARBA" id="ARBA00029447"/>
    </source>
</evidence>
<feature type="transmembrane region" description="Helical" evidence="5">
    <location>
        <begin position="183"/>
        <end position="202"/>
    </location>
</feature>
<name>A0A5D4KEA5_9BACI</name>
<dbReference type="PANTHER" id="PTHR32089">
    <property type="entry name" value="METHYL-ACCEPTING CHEMOTAXIS PROTEIN MCPB"/>
    <property type="match status" value="1"/>
</dbReference>
<evidence type="ECO:0000256" key="5">
    <source>
        <dbReference type="SAM" id="Phobius"/>
    </source>
</evidence>
<feature type="transmembrane region" description="Helical" evidence="5">
    <location>
        <begin position="82"/>
        <end position="101"/>
    </location>
</feature>
<keyword evidence="5" id="KW-0472">Membrane</keyword>
<feature type="transmembrane region" description="Helical" evidence="5">
    <location>
        <begin position="131"/>
        <end position="147"/>
    </location>
</feature>